<dbReference type="Pfam" id="PF00022">
    <property type="entry name" value="Actin"/>
    <property type="match status" value="1"/>
</dbReference>
<organism evidence="3 4">
    <name type="scientific">Phyllosticta citriasiana</name>
    <dbReference type="NCBI Taxonomy" id="595635"/>
    <lineage>
        <taxon>Eukaryota</taxon>
        <taxon>Fungi</taxon>
        <taxon>Dikarya</taxon>
        <taxon>Ascomycota</taxon>
        <taxon>Pezizomycotina</taxon>
        <taxon>Dothideomycetes</taxon>
        <taxon>Dothideomycetes incertae sedis</taxon>
        <taxon>Botryosphaeriales</taxon>
        <taxon>Phyllostictaceae</taxon>
        <taxon>Phyllosticta</taxon>
    </lineage>
</organism>
<protein>
    <recommendedName>
        <fullName evidence="5">Actin-related protein</fullName>
    </recommendedName>
</protein>
<gene>
    <name evidence="3" type="ORF">IWZ03DRAFT_376857</name>
</gene>
<keyword evidence="4" id="KW-1185">Reference proteome</keyword>
<name>A0ABR1KP57_9PEZI</name>
<sequence length="660" mass="70626">MSAGAGDELLGPPLPVARARPSSGQLDPIRKASGERVSSRAFSGIYGSSTASFRSDEEHLVFEFGARYLRAGFAGESKPRCTKSFGPEEQRRVGDFRRWMPGYEVVRKKRKRGQDWGQDYELWRMDLRNADMGLIEDNIERAVREIVAQYLLLDHRPRRATVVIPPLLPRPLLSALLSSVFTTLQAVSITVLSGPVLSVVSAGLRSGLVIDLGWEETSVTAVYEYREIHHRTSIRAGKFLTEEVAKLLDDECHKARKESPEEPDQVSFEEAEEVLTRVGWCFSRDEAQNHHAGVEEDSKSTMTIPFPAASPPITISVPFQRFAEPAESALFASGLDQHDIDDHDQPIPLLAYNALLSLPIDARKLCMSRIIITGGVAKLPGIKRRILAEMEHIISERGWDPVKNYGHAASRRDLRMPRQQSRKRASTMMADVVPPLPSEQQQQEFGSPHPTTGSSSSSSSSSSSATDTIPETPERESGSPSYDQARMQTPTPSQSTTTTGGMAATPHTPPPASLQPQESDPITAKLASLSLKHNAALHPSPTGVVRGVGTLGAWAGASLVSSLRVRGIVEIEKDRFMQHGLATATREPGSVEVAGQLAPGAAAAPGGGGGGGGGGAGNPPGSSGGGQPGERSSKRLSSLGSAGGAGGKGDRGSWTLGVWA</sequence>
<dbReference type="SUPFAM" id="SSF53067">
    <property type="entry name" value="Actin-like ATPase domain"/>
    <property type="match status" value="2"/>
</dbReference>
<feature type="compositionally biased region" description="Polar residues" evidence="2">
    <location>
        <begin position="438"/>
        <end position="453"/>
    </location>
</feature>
<comment type="caution">
    <text evidence="3">The sequence shown here is derived from an EMBL/GenBank/DDBJ whole genome shotgun (WGS) entry which is preliminary data.</text>
</comment>
<feature type="region of interest" description="Disordered" evidence="2">
    <location>
        <begin position="1"/>
        <end position="33"/>
    </location>
</feature>
<feature type="compositionally biased region" description="Gly residues" evidence="2">
    <location>
        <begin position="605"/>
        <end position="628"/>
    </location>
</feature>
<dbReference type="PANTHER" id="PTHR11937">
    <property type="entry name" value="ACTIN"/>
    <property type="match status" value="1"/>
</dbReference>
<accession>A0ABR1KP57</accession>
<dbReference type="EMBL" id="JBBPHU010000005">
    <property type="protein sequence ID" value="KAK7517713.1"/>
    <property type="molecule type" value="Genomic_DNA"/>
</dbReference>
<feature type="compositionally biased region" description="Low complexity" evidence="2">
    <location>
        <begin position="454"/>
        <end position="464"/>
    </location>
</feature>
<dbReference type="Gene3D" id="3.30.420.40">
    <property type="match status" value="2"/>
</dbReference>
<proteinExistence type="inferred from homology"/>
<reference evidence="3 4" key="1">
    <citation type="submission" date="2024-04" db="EMBL/GenBank/DDBJ databases">
        <title>Phyllosticta paracitricarpa is synonymous to the EU quarantine fungus P. citricarpa based on phylogenomic analyses.</title>
        <authorList>
            <consortium name="Lawrence Berkeley National Laboratory"/>
            <person name="Van Ingen-Buijs V.A."/>
            <person name="Van Westerhoven A.C."/>
            <person name="Haridas S."/>
            <person name="Skiadas P."/>
            <person name="Martin F."/>
            <person name="Groenewald J.Z."/>
            <person name="Crous P.W."/>
            <person name="Seidl M.F."/>
        </authorList>
    </citation>
    <scope>NUCLEOTIDE SEQUENCE [LARGE SCALE GENOMIC DNA]</scope>
    <source>
        <strain evidence="3 4">CBS 123371</strain>
    </source>
</reference>
<dbReference type="InterPro" id="IPR004000">
    <property type="entry name" value="Actin"/>
</dbReference>
<feature type="compositionally biased region" description="Low complexity" evidence="2">
    <location>
        <begin position="487"/>
        <end position="502"/>
    </location>
</feature>
<evidence type="ECO:0000313" key="4">
    <source>
        <dbReference type="Proteomes" id="UP001363622"/>
    </source>
</evidence>
<feature type="region of interest" description="Disordered" evidence="2">
    <location>
        <begin position="599"/>
        <end position="660"/>
    </location>
</feature>
<dbReference type="Proteomes" id="UP001363622">
    <property type="component" value="Unassembled WGS sequence"/>
</dbReference>
<evidence type="ECO:0008006" key="5">
    <source>
        <dbReference type="Google" id="ProtNLM"/>
    </source>
</evidence>
<evidence type="ECO:0000256" key="2">
    <source>
        <dbReference type="SAM" id="MobiDB-lite"/>
    </source>
</evidence>
<feature type="region of interest" description="Disordered" evidence="2">
    <location>
        <begin position="438"/>
        <end position="520"/>
    </location>
</feature>
<dbReference type="Gene3D" id="3.90.640.10">
    <property type="entry name" value="Actin, Chain A, domain 4"/>
    <property type="match status" value="1"/>
</dbReference>
<comment type="similarity">
    <text evidence="1">Belongs to the actin family.</text>
</comment>
<evidence type="ECO:0000256" key="1">
    <source>
        <dbReference type="RuleBase" id="RU000487"/>
    </source>
</evidence>
<dbReference type="SMART" id="SM00268">
    <property type="entry name" value="ACTIN"/>
    <property type="match status" value="1"/>
</dbReference>
<dbReference type="InterPro" id="IPR043129">
    <property type="entry name" value="ATPase_NBD"/>
</dbReference>
<evidence type="ECO:0000313" key="3">
    <source>
        <dbReference type="EMBL" id="KAK7517713.1"/>
    </source>
</evidence>